<evidence type="ECO:0000313" key="2">
    <source>
        <dbReference type="Proteomes" id="UP000087766"/>
    </source>
</evidence>
<reference evidence="2" key="1">
    <citation type="journal article" date="2014" name="Nat. Commun.">
        <title>Genome sequence of mungbean and insights into evolution within Vigna species.</title>
        <authorList>
            <person name="Kang Y.J."/>
            <person name="Kim S.K."/>
            <person name="Kim M.Y."/>
            <person name="Lestari P."/>
            <person name="Kim K.H."/>
            <person name="Ha B.K."/>
            <person name="Jun T.H."/>
            <person name="Hwang W.J."/>
            <person name="Lee T."/>
            <person name="Lee J."/>
            <person name="Shim S."/>
            <person name="Yoon M.Y."/>
            <person name="Jang Y.E."/>
            <person name="Han K.S."/>
            <person name="Taeprayoon P."/>
            <person name="Yoon N."/>
            <person name="Somta P."/>
            <person name="Tanya P."/>
            <person name="Kim K.S."/>
            <person name="Gwag J.G."/>
            <person name="Moon J.K."/>
            <person name="Lee Y.H."/>
            <person name="Park B.S."/>
            <person name="Bombarely A."/>
            <person name="Doyle J.J."/>
            <person name="Jackson S.A."/>
            <person name="Schafleitner R."/>
            <person name="Srinives P."/>
            <person name="Varshney R.K."/>
            <person name="Lee S.H."/>
        </authorList>
    </citation>
    <scope>NUCLEOTIDE SEQUENCE [LARGE SCALE GENOMIC DNA]</scope>
    <source>
        <strain evidence="2">cv. VC1973A</strain>
    </source>
</reference>
<dbReference type="KEGG" id="vra:111242094"/>
<dbReference type="AlphaFoldDB" id="A0A3Q0FC45"/>
<keyword evidence="2" id="KW-1185">Reference proteome</keyword>
<accession>A0A3Q0FC45</accession>
<dbReference type="Proteomes" id="UP000087766">
    <property type="component" value="Chromosome 7"/>
</dbReference>
<dbReference type="PANTHER" id="PTHR33067">
    <property type="entry name" value="RNA-DIRECTED DNA POLYMERASE-RELATED"/>
    <property type="match status" value="1"/>
</dbReference>
<feature type="region of interest" description="Disordered" evidence="1">
    <location>
        <begin position="93"/>
        <end position="120"/>
    </location>
</feature>
<reference evidence="3" key="2">
    <citation type="submission" date="2025-08" db="UniProtKB">
        <authorList>
            <consortium name="RefSeq"/>
        </authorList>
    </citation>
    <scope>IDENTIFICATION</scope>
    <source>
        <tissue evidence="3">Leaf</tissue>
    </source>
</reference>
<dbReference type="InterPro" id="IPR021109">
    <property type="entry name" value="Peptidase_aspartic_dom_sf"/>
</dbReference>
<dbReference type="Gene3D" id="2.40.70.10">
    <property type="entry name" value="Acid Proteases"/>
    <property type="match status" value="1"/>
</dbReference>
<organism evidence="2 3">
    <name type="scientific">Vigna radiata var. radiata</name>
    <name type="common">Mung bean</name>
    <name type="synonym">Phaseolus aureus</name>
    <dbReference type="NCBI Taxonomy" id="3916"/>
    <lineage>
        <taxon>Eukaryota</taxon>
        <taxon>Viridiplantae</taxon>
        <taxon>Streptophyta</taxon>
        <taxon>Embryophyta</taxon>
        <taxon>Tracheophyta</taxon>
        <taxon>Spermatophyta</taxon>
        <taxon>Magnoliopsida</taxon>
        <taxon>eudicotyledons</taxon>
        <taxon>Gunneridae</taxon>
        <taxon>Pentapetalae</taxon>
        <taxon>rosids</taxon>
        <taxon>fabids</taxon>
        <taxon>Fabales</taxon>
        <taxon>Fabaceae</taxon>
        <taxon>Papilionoideae</taxon>
        <taxon>50 kb inversion clade</taxon>
        <taxon>NPAAA clade</taxon>
        <taxon>indigoferoid/millettioid clade</taxon>
        <taxon>Phaseoleae</taxon>
        <taxon>Vigna</taxon>
    </lineage>
</organism>
<gene>
    <name evidence="3" type="primary">LOC111242094</name>
</gene>
<evidence type="ECO:0000313" key="3">
    <source>
        <dbReference type="RefSeq" id="XP_022639947.1"/>
    </source>
</evidence>
<evidence type="ECO:0000256" key="1">
    <source>
        <dbReference type="SAM" id="MobiDB-lite"/>
    </source>
</evidence>
<protein>
    <submittedName>
        <fullName evidence="3">Uncharacterized protein LOC111242094</fullName>
    </submittedName>
</protein>
<dbReference type="CDD" id="cd00303">
    <property type="entry name" value="retropepsin_like"/>
    <property type="match status" value="1"/>
</dbReference>
<name>A0A3Q0FC45_VIGRR</name>
<dbReference type="OrthoDB" id="1744168at2759"/>
<dbReference type="PANTHER" id="PTHR33067:SF35">
    <property type="entry name" value="ASPARTIC PEPTIDASE DDI1-TYPE DOMAIN-CONTAINING PROTEIN"/>
    <property type="match status" value="1"/>
</dbReference>
<sequence>MPLTVLKRIGDLEVKPTRMSLLMADGFPKRPYGVVEDVMVQINNLRFLVDFVVLEMEENAEIPIILGRPFMKMTKVIINIDEGTIALKDQEEEVNEEKRNNKGAGVHQNPLKEHEGPRPSLPVQFNKKFWVVKELRADGLIEIESPTSRRTKKVNRKLLKTSWCIEGKGDTKIKDVA</sequence>
<proteinExistence type="predicted"/>
<dbReference type="GeneID" id="111242094"/>
<dbReference type="RefSeq" id="XP_022639947.1">
    <property type="nucleotide sequence ID" value="XM_022784226.1"/>
</dbReference>